<sequence length="343" mass="36253">MEPIQIAVIGAGKLGGYHANLAAKLPEFDLVAIADPWESSRNALASKTGAEPVANIAEVFDRIEAAVVATPTATHYAVVDRLLAAGKHVLVEKPITPTADAAARLVQTADKAGVTLQVGHVERFSPALVAAGDSLKNPRFIRSERTSGYTFRSTDIGAVLDLMIHDIDLVLSLAESEVVDVWATGLSVLGGHEDMVNARLTFANGCVADLTASRVSYELRRTMQVITDRGFTAVDFATGKATTVAPTDAVLRGEFNGDALSAERKAELFAGKMFEEVLVKAEHAAPAVNAIELELLDFARAIQTGTSPRVNGAAGRDAVAIAERVLRAIASQPGIAHQYRHAA</sequence>
<dbReference type="SUPFAM" id="SSF55347">
    <property type="entry name" value="Glyceraldehyde-3-phosphate dehydrogenase-like, C-terminal domain"/>
    <property type="match status" value="1"/>
</dbReference>
<name>A0A5C6A7D7_9BACT</name>
<gene>
    <name evidence="3" type="ORF">Pla108_29990</name>
</gene>
<evidence type="ECO:0000313" key="4">
    <source>
        <dbReference type="Proteomes" id="UP000317421"/>
    </source>
</evidence>
<dbReference type="GO" id="GO:0000166">
    <property type="term" value="F:nucleotide binding"/>
    <property type="evidence" value="ECO:0007669"/>
    <property type="project" value="InterPro"/>
</dbReference>
<dbReference type="PANTHER" id="PTHR43377:SF1">
    <property type="entry name" value="BILIVERDIN REDUCTASE A"/>
    <property type="match status" value="1"/>
</dbReference>
<dbReference type="InterPro" id="IPR036291">
    <property type="entry name" value="NAD(P)-bd_dom_sf"/>
</dbReference>
<dbReference type="GO" id="GO:0016491">
    <property type="term" value="F:oxidoreductase activity"/>
    <property type="evidence" value="ECO:0007669"/>
    <property type="project" value="UniProtKB-KW"/>
</dbReference>
<dbReference type="SUPFAM" id="SSF51735">
    <property type="entry name" value="NAD(P)-binding Rossmann-fold domains"/>
    <property type="match status" value="1"/>
</dbReference>
<dbReference type="InterPro" id="IPR000683">
    <property type="entry name" value="Gfo/Idh/MocA-like_OxRdtase_N"/>
</dbReference>
<keyword evidence="3" id="KW-0560">Oxidoreductase</keyword>
<evidence type="ECO:0000313" key="3">
    <source>
        <dbReference type="EMBL" id="TWT95922.1"/>
    </source>
</evidence>
<organism evidence="3 4">
    <name type="scientific">Botrimarina colliarenosi</name>
    <dbReference type="NCBI Taxonomy" id="2528001"/>
    <lineage>
        <taxon>Bacteria</taxon>
        <taxon>Pseudomonadati</taxon>
        <taxon>Planctomycetota</taxon>
        <taxon>Planctomycetia</taxon>
        <taxon>Pirellulales</taxon>
        <taxon>Lacipirellulaceae</taxon>
        <taxon>Botrimarina</taxon>
    </lineage>
</organism>
<comment type="caution">
    <text evidence="3">The sequence shown here is derived from an EMBL/GenBank/DDBJ whole genome shotgun (WGS) entry which is preliminary data.</text>
</comment>
<dbReference type="InterPro" id="IPR051450">
    <property type="entry name" value="Gfo/Idh/MocA_Oxidoreductases"/>
</dbReference>
<dbReference type="Pfam" id="PF22725">
    <property type="entry name" value="GFO_IDH_MocA_C3"/>
    <property type="match status" value="1"/>
</dbReference>
<dbReference type="AlphaFoldDB" id="A0A5C6A7D7"/>
<dbReference type="Gene3D" id="3.30.360.10">
    <property type="entry name" value="Dihydrodipicolinate Reductase, domain 2"/>
    <property type="match status" value="1"/>
</dbReference>
<dbReference type="Gene3D" id="3.40.50.720">
    <property type="entry name" value="NAD(P)-binding Rossmann-like Domain"/>
    <property type="match status" value="1"/>
</dbReference>
<dbReference type="Pfam" id="PF01408">
    <property type="entry name" value="GFO_IDH_MocA"/>
    <property type="match status" value="1"/>
</dbReference>
<dbReference type="RefSeq" id="WP_197526580.1">
    <property type="nucleotide sequence ID" value="NZ_SJPR01000004.1"/>
</dbReference>
<dbReference type="Proteomes" id="UP000317421">
    <property type="component" value="Unassembled WGS sequence"/>
</dbReference>
<reference evidence="3 4" key="1">
    <citation type="submission" date="2019-02" db="EMBL/GenBank/DDBJ databases">
        <title>Deep-cultivation of Planctomycetes and their phenomic and genomic characterization uncovers novel biology.</title>
        <authorList>
            <person name="Wiegand S."/>
            <person name="Jogler M."/>
            <person name="Boedeker C."/>
            <person name="Pinto D."/>
            <person name="Vollmers J."/>
            <person name="Rivas-Marin E."/>
            <person name="Kohn T."/>
            <person name="Peeters S.H."/>
            <person name="Heuer A."/>
            <person name="Rast P."/>
            <person name="Oberbeckmann S."/>
            <person name="Bunk B."/>
            <person name="Jeske O."/>
            <person name="Meyerdierks A."/>
            <person name="Storesund J.E."/>
            <person name="Kallscheuer N."/>
            <person name="Luecker S."/>
            <person name="Lage O.M."/>
            <person name="Pohl T."/>
            <person name="Merkel B.J."/>
            <person name="Hornburger P."/>
            <person name="Mueller R.-W."/>
            <person name="Bruemmer F."/>
            <person name="Labrenz M."/>
            <person name="Spormann A.M."/>
            <person name="Op Den Camp H."/>
            <person name="Overmann J."/>
            <person name="Amann R."/>
            <person name="Jetten M.S.M."/>
            <person name="Mascher T."/>
            <person name="Medema M.H."/>
            <person name="Devos D.P."/>
            <person name="Kaster A.-K."/>
            <person name="Ovreas L."/>
            <person name="Rohde M."/>
            <person name="Galperin M.Y."/>
            <person name="Jogler C."/>
        </authorList>
    </citation>
    <scope>NUCLEOTIDE SEQUENCE [LARGE SCALE GENOMIC DNA]</scope>
    <source>
        <strain evidence="3 4">Pla108</strain>
    </source>
</reference>
<accession>A0A5C6A7D7</accession>
<evidence type="ECO:0000259" key="1">
    <source>
        <dbReference type="Pfam" id="PF01408"/>
    </source>
</evidence>
<protein>
    <submittedName>
        <fullName evidence="3">Dehydrogenase</fullName>
        <ecNumber evidence="3">1.-.-.-</ecNumber>
    </submittedName>
</protein>
<dbReference type="InterPro" id="IPR055170">
    <property type="entry name" value="GFO_IDH_MocA-like_dom"/>
</dbReference>
<dbReference type="EC" id="1.-.-.-" evidence="3"/>
<feature type="domain" description="GFO/IDH/MocA-like oxidoreductase" evidence="2">
    <location>
        <begin position="146"/>
        <end position="230"/>
    </location>
</feature>
<dbReference type="EMBL" id="SJPR01000004">
    <property type="protein sequence ID" value="TWT95922.1"/>
    <property type="molecule type" value="Genomic_DNA"/>
</dbReference>
<dbReference type="PANTHER" id="PTHR43377">
    <property type="entry name" value="BILIVERDIN REDUCTASE A"/>
    <property type="match status" value="1"/>
</dbReference>
<proteinExistence type="predicted"/>
<evidence type="ECO:0000259" key="2">
    <source>
        <dbReference type="Pfam" id="PF22725"/>
    </source>
</evidence>
<feature type="domain" description="Gfo/Idh/MocA-like oxidoreductase N-terminal" evidence="1">
    <location>
        <begin position="4"/>
        <end position="120"/>
    </location>
</feature>
<keyword evidence="4" id="KW-1185">Reference proteome</keyword>